<keyword evidence="2" id="KW-1185">Reference proteome</keyword>
<evidence type="ECO:0000313" key="1">
    <source>
        <dbReference type="EMBL" id="PWN23571.1"/>
    </source>
</evidence>
<sequence length="169" mass="18629">MADLRPCPTIMSVRTSACRSVSCRAINLPVSPAGECTLDHHIAFVAAYLASHARDTTGRGGGQLTLVGITSVDLELSHGEEPVSRCLCHRSRRTTLVVSRRTRRALASARRSGPREITKAGSRHHRWCCPEWTRSENQRATAREARAGARHLSHPSCFHVCHLTVTILF</sequence>
<dbReference type="RefSeq" id="XP_025350731.1">
    <property type="nucleotide sequence ID" value="XM_025495213.1"/>
</dbReference>
<gene>
    <name evidence="1" type="ORF">BCV69DRAFT_3359</name>
</gene>
<dbReference type="AlphaFoldDB" id="A0A316UGW4"/>
<name>A0A316UGW4_9BASI</name>
<dbReference type="Proteomes" id="UP000245942">
    <property type="component" value="Unassembled WGS sequence"/>
</dbReference>
<dbReference type="EMBL" id="KZ819321">
    <property type="protein sequence ID" value="PWN23571.1"/>
    <property type="molecule type" value="Genomic_DNA"/>
</dbReference>
<protein>
    <submittedName>
        <fullName evidence="1">Uncharacterized protein</fullName>
    </submittedName>
</protein>
<organism evidence="1 2">
    <name type="scientific">Pseudomicrostroma glucosiphilum</name>
    <dbReference type="NCBI Taxonomy" id="1684307"/>
    <lineage>
        <taxon>Eukaryota</taxon>
        <taxon>Fungi</taxon>
        <taxon>Dikarya</taxon>
        <taxon>Basidiomycota</taxon>
        <taxon>Ustilaginomycotina</taxon>
        <taxon>Exobasidiomycetes</taxon>
        <taxon>Microstromatales</taxon>
        <taxon>Microstromatales incertae sedis</taxon>
        <taxon>Pseudomicrostroma</taxon>
    </lineage>
</organism>
<reference evidence="1 2" key="1">
    <citation type="journal article" date="2018" name="Mol. Biol. Evol.">
        <title>Broad Genomic Sampling Reveals a Smut Pathogenic Ancestry of the Fungal Clade Ustilaginomycotina.</title>
        <authorList>
            <person name="Kijpornyongpan T."/>
            <person name="Mondo S.J."/>
            <person name="Barry K."/>
            <person name="Sandor L."/>
            <person name="Lee J."/>
            <person name="Lipzen A."/>
            <person name="Pangilinan J."/>
            <person name="LaButti K."/>
            <person name="Hainaut M."/>
            <person name="Henrissat B."/>
            <person name="Grigoriev I.V."/>
            <person name="Spatafora J.W."/>
            <person name="Aime M.C."/>
        </authorList>
    </citation>
    <scope>NUCLEOTIDE SEQUENCE [LARGE SCALE GENOMIC DNA]</scope>
    <source>
        <strain evidence="1 2">MCA 4718</strain>
    </source>
</reference>
<accession>A0A316UGW4</accession>
<dbReference type="GeneID" id="37016947"/>
<evidence type="ECO:0000313" key="2">
    <source>
        <dbReference type="Proteomes" id="UP000245942"/>
    </source>
</evidence>
<proteinExistence type="predicted"/>